<sequence>MRILLCCAGGFSTNMLMQNMAKVVKDSHKLNEDD</sequence>
<dbReference type="Gene3D" id="3.40.50.2300">
    <property type="match status" value="1"/>
</dbReference>
<evidence type="ECO:0000313" key="3">
    <source>
        <dbReference type="Proteomes" id="UP000014264"/>
    </source>
</evidence>
<gene>
    <name evidence="2" type="ORF">Lpp14_01889</name>
</gene>
<dbReference type="EMBL" id="ANJZ01000052">
    <property type="protein sequence ID" value="EPC67993.1"/>
    <property type="molecule type" value="Genomic_DNA"/>
</dbReference>
<keyword evidence="1 2" id="KW-0808">Transferase</keyword>
<dbReference type="GO" id="GO:0008982">
    <property type="term" value="F:protein-N(PI)-phosphohistidine-sugar phosphotransferase activity"/>
    <property type="evidence" value="ECO:0007669"/>
    <property type="project" value="InterPro"/>
</dbReference>
<organism evidence="2 3">
    <name type="scientific">Lacticaseibacillus paracasei subsp. paracasei Lpp14</name>
    <dbReference type="NCBI Taxonomy" id="1256204"/>
    <lineage>
        <taxon>Bacteria</taxon>
        <taxon>Bacillati</taxon>
        <taxon>Bacillota</taxon>
        <taxon>Bacilli</taxon>
        <taxon>Lactobacillales</taxon>
        <taxon>Lactobacillaceae</taxon>
        <taxon>Lacticaseibacillus</taxon>
    </lineage>
</organism>
<reference evidence="2 3" key="1">
    <citation type="journal article" date="2013" name="PLoS ONE">
        <title>Lactobacillus paracasei comparative genomics: towards species pan-genome definition and exploitation of diversity.</title>
        <authorList>
            <person name="Smokvina T."/>
            <person name="Wels M."/>
            <person name="Polka J."/>
            <person name="Chervaux C."/>
            <person name="Brisse S."/>
            <person name="Boekhorst J."/>
            <person name="van Hylckama Vlieg J.E."/>
            <person name="Siezen R.J."/>
        </authorList>
    </citation>
    <scope>NUCLEOTIDE SEQUENCE [LARGE SCALE GENOMIC DNA]</scope>
    <source>
        <strain evidence="2 3">Lpp14</strain>
    </source>
</reference>
<feature type="non-terminal residue" evidence="2">
    <location>
        <position position="34"/>
    </location>
</feature>
<dbReference type="SUPFAM" id="SSF52794">
    <property type="entry name" value="PTS system IIB component-like"/>
    <property type="match status" value="1"/>
</dbReference>
<dbReference type="Proteomes" id="UP000014264">
    <property type="component" value="Unassembled WGS sequence"/>
</dbReference>
<proteinExistence type="predicted"/>
<dbReference type="GO" id="GO:0009401">
    <property type="term" value="P:phosphoenolpyruvate-dependent sugar phosphotransferase system"/>
    <property type="evidence" value="ECO:0007669"/>
    <property type="project" value="InterPro"/>
</dbReference>
<evidence type="ECO:0000313" key="2">
    <source>
        <dbReference type="EMBL" id="EPC67993.1"/>
    </source>
</evidence>
<dbReference type="InterPro" id="IPR036095">
    <property type="entry name" value="PTS_EIIB-like_sf"/>
</dbReference>
<comment type="caution">
    <text evidence="2">The sequence shown here is derived from an EMBL/GenBank/DDBJ whole genome shotgun (WGS) entry which is preliminary data.</text>
</comment>
<evidence type="ECO:0000256" key="1">
    <source>
        <dbReference type="ARBA" id="ARBA00022679"/>
    </source>
</evidence>
<name>A0A829H111_LACPA</name>
<accession>A0A829H111</accession>
<dbReference type="AlphaFoldDB" id="A0A829H111"/>
<protein>
    <submittedName>
        <fullName evidence="2">Phosphotransferase system, lactose/cellobiose-specific IIB subunit</fullName>
    </submittedName>
</protein>